<dbReference type="RefSeq" id="WP_184000395.1">
    <property type="nucleotide sequence ID" value="NZ_JACIEH010000004.1"/>
</dbReference>
<dbReference type="EMBL" id="JACIEH010000004">
    <property type="protein sequence ID" value="MBB4101056.1"/>
    <property type="molecule type" value="Genomic_DNA"/>
</dbReference>
<gene>
    <name evidence="1" type="ORF">GGR46_004645</name>
</gene>
<evidence type="ECO:0000313" key="1">
    <source>
        <dbReference type="EMBL" id="MBB4101056.1"/>
    </source>
</evidence>
<dbReference type="AlphaFoldDB" id="A0A7W6JYS2"/>
<sequence length="91" mass="10357">MKRCTTPRPINWQPARWGADVAEVMGVDAQRASLWAQMEGGERQMLDPRHLAARHIRPWWVRTSQGATCDRVIAHLEAFRANTAMPPPPML</sequence>
<proteinExistence type="predicted"/>
<organism evidence="1 2">
    <name type="scientific">Sphingomonas kyeonggiensis</name>
    <dbReference type="NCBI Taxonomy" id="1268553"/>
    <lineage>
        <taxon>Bacteria</taxon>
        <taxon>Pseudomonadati</taxon>
        <taxon>Pseudomonadota</taxon>
        <taxon>Alphaproteobacteria</taxon>
        <taxon>Sphingomonadales</taxon>
        <taxon>Sphingomonadaceae</taxon>
        <taxon>Sphingomonas</taxon>
    </lineage>
</organism>
<comment type="caution">
    <text evidence="1">The sequence shown here is derived from an EMBL/GenBank/DDBJ whole genome shotgun (WGS) entry which is preliminary data.</text>
</comment>
<protein>
    <submittedName>
        <fullName evidence="1">Uncharacterized protein</fullName>
    </submittedName>
</protein>
<evidence type="ECO:0000313" key="2">
    <source>
        <dbReference type="Proteomes" id="UP000557392"/>
    </source>
</evidence>
<keyword evidence="2" id="KW-1185">Reference proteome</keyword>
<reference evidence="1 2" key="1">
    <citation type="submission" date="2020-08" db="EMBL/GenBank/DDBJ databases">
        <title>Genomic Encyclopedia of Type Strains, Phase IV (KMG-IV): sequencing the most valuable type-strain genomes for metagenomic binning, comparative biology and taxonomic classification.</title>
        <authorList>
            <person name="Goeker M."/>
        </authorList>
    </citation>
    <scope>NUCLEOTIDE SEQUENCE [LARGE SCALE GENOMIC DNA]</scope>
    <source>
        <strain evidence="1 2">DSM 101806</strain>
    </source>
</reference>
<name>A0A7W6JYS2_9SPHN</name>
<dbReference type="Proteomes" id="UP000557392">
    <property type="component" value="Unassembled WGS sequence"/>
</dbReference>
<accession>A0A7W6JYS2</accession>